<proteinExistence type="predicted"/>
<evidence type="ECO:0000313" key="2">
    <source>
        <dbReference type="Proteomes" id="UP001634394"/>
    </source>
</evidence>
<dbReference type="EMBL" id="JBJQND010000004">
    <property type="protein sequence ID" value="KAL3878581.1"/>
    <property type="molecule type" value="Genomic_DNA"/>
</dbReference>
<sequence>MINSLTEYLVLRFDKQQSVILKATNFADFRSWPTDSNLVGFGDEDVTILLEHFSPVMATAGFYPDKVEEE</sequence>
<evidence type="ECO:0000313" key="1">
    <source>
        <dbReference type="EMBL" id="KAL3878581.1"/>
    </source>
</evidence>
<accession>A0ABD3WYK8</accession>
<reference evidence="1 2" key="1">
    <citation type="submission" date="2024-11" db="EMBL/GenBank/DDBJ databases">
        <title>Chromosome-level genome assembly of the freshwater bivalve Anodonta woodiana.</title>
        <authorList>
            <person name="Chen X."/>
        </authorList>
    </citation>
    <scope>NUCLEOTIDE SEQUENCE [LARGE SCALE GENOMIC DNA]</scope>
    <source>
        <strain evidence="1">MN2024</strain>
        <tissue evidence="1">Gills</tissue>
    </source>
</reference>
<dbReference type="AlphaFoldDB" id="A0ABD3WYK8"/>
<comment type="caution">
    <text evidence="1">The sequence shown here is derived from an EMBL/GenBank/DDBJ whole genome shotgun (WGS) entry which is preliminary data.</text>
</comment>
<name>A0ABD3WYK8_SINWO</name>
<gene>
    <name evidence="1" type="ORF">ACJMK2_030917</name>
</gene>
<protein>
    <submittedName>
        <fullName evidence="1">Uncharacterized protein</fullName>
    </submittedName>
</protein>
<keyword evidence="2" id="KW-1185">Reference proteome</keyword>
<dbReference type="Proteomes" id="UP001634394">
    <property type="component" value="Unassembled WGS sequence"/>
</dbReference>
<organism evidence="1 2">
    <name type="scientific">Sinanodonta woodiana</name>
    <name type="common">Chinese pond mussel</name>
    <name type="synonym">Anodonta woodiana</name>
    <dbReference type="NCBI Taxonomy" id="1069815"/>
    <lineage>
        <taxon>Eukaryota</taxon>
        <taxon>Metazoa</taxon>
        <taxon>Spiralia</taxon>
        <taxon>Lophotrochozoa</taxon>
        <taxon>Mollusca</taxon>
        <taxon>Bivalvia</taxon>
        <taxon>Autobranchia</taxon>
        <taxon>Heteroconchia</taxon>
        <taxon>Palaeoheterodonta</taxon>
        <taxon>Unionida</taxon>
        <taxon>Unionoidea</taxon>
        <taxon>Unionidae</taxon>
        <taxon>Unioninae</taxon>
        <taxon>Sinanodonta</taxon>
    </lineage>
</organism>